<accession>A0AAV7D923</accession>
<proteinExistence type="predicted"/>
<name>A0AAV7D923_ENGPU</name>
<comment type="caution">
    <text evidence="1">The sequence shown here is derived from an EMBL/GenBank/DDBJ whole genome shotgun (WGS) entry which is preliminary data.</text>
</comment>
<reference evidence="1" key="1">
    <citation type="thesis" date="2020" institute="ProQuest LLC" country="789 East Eisenhower Parkway, Ann Arbor, MI, USA">
        <title>Comparative Genomics and Chromosome Evolution.</title>
        <authorList>
            <person name="Mudd A.B."/>
        </authorList>
    </citation>
    <scope>NUCLEOTIDE SEQUENCE</scope>
    <source>
        <strain evidence="1">237g6f4</strain>
        <tissue evidence="1">Blood</tissue>
    </source>
</reference>
<dbReference type="Proteomes" id="UP000824782">
    <property type="component" value="Unassembled WGS sequence"/>
</dbReference>
<dbReference type="AlphaFoldDB" id="A0AAV7D923"/>
<protein>
    <submittedName>
        <fullName evidence="1">Uncharacterized protein</fullName>
    </submittedName>
</protein>
<evidence type="ECO:0000313" key="2">
    <source>
        <dbReference type="Proteomes" id="UP000824782"/>
    </source>
</evidence>
<evidence type="ECO:0000313" key="1">
    <source>
        <dbReference type="EMBL" id="KAG8592748.1"/>
    </source>
</evidence>
<dbReference type="EMBL" id="WNYA01000001">
    <property type="protein sequence ID" value="KAG8592748.1"/>
    <property type="molecule type" value="Genomic_DNA"/>
</dbReference>
<keyword evidence="2" id="KW-1185">Reference proteome</keyword>
<sequence>MECINCLLTKGKWGRGNAVRKGQHWAGAADLIPGCRSWPVLETGEEGPQGRGTFWTASLLSSVRYLPVAVKQWPRKTTFSWQYRSLSLGTLQPFWNRKHIRSINASWQTTTVGPPHTEKENIQ</sequence>
<gene>
    <name evidence="1" type="ORF">GDO81_000612</name>
</gene>
<organism evidence="1 2">
    <name type="scientific">Engystomops pustulosus</name>
    <name type="common">Tungara frog</name>
    <name type="synonym">Physalaemus pustulosus</name>
    <dbReference type="NCBI Taxonomy" id="76066"/>
    <lineage>
        <taxon>Eukaryota</taxon>
        <taxon>Metazoa</taxon>
        <taxon>Chordata</taxon>
        <taxon>Craniata</taxon>
        <taxon>Vertebrata</taxon>
        <taxon>Euteleostomi</taxon>
        <taxon>Amphibia</taxon>
        <taxon>Batrachia</taxon>
        <taxon>Anura</taxon>
        <taxon>Neobatrachia</taxon>
        <taxon>Hyloidea</taxon>
        <taxon>Leptodactylidae</taxon>
        <taxon>Leiuperinae</taxon>
        <taxon>Engystomops</taxon>
    </lineage>
</organism>